<feature type="region of interest" description="Disordered" evidence="1">
    <location>
        <begin position="913"/>
        <end position="950"/>
    </location>
</feature>
<accession>Q5KBF1</accession>
<dbReference type="GO" id="GO:0000917">
    <property type="term" value="P:division septum assembly"/>
    <property type="evidence" value="ECO:0000318"/>
    <property type="project" value="GO_Central"/>
</dbReference>
<name>Q5KBF1_CRYD1</name>
<gene>
    <name evidence="3" type="ordered locus">CNI02760</name>
</gene>
<feature type="compositionally biased region" description="Polar residues" evidence="1">
    <location>
        <begin position="688"/>
        <end position="701"/>
    </location>
</feature>
<dbReference type="GeneID" id="3259704"/>
<evidence type="ECO:0000313" key="4">
    <source>
        <dbReference type="Proteomes" id="UP000002149"/>
    </source>
</evidence>
<dbReference type="Proteomes" id="UP000002149">
    <property type="component" value="Chromosome 9"/>
</dbReference>
<dbReference type="RefSeq" id="XP_573011.1">
    <property type="nucleotide sequence ID" value="XM_573011.2"/>
</dbReference>
<dbReference type="PANTHER" id="PTHR36419">
    <property type="entry name" value="ARRESTIN FAMILY PROTEIN 1"/>
    <property type="match status" value="1"/>
</dbReference>
<dbReference type="GO" id="GO:0000935">
    <property type="term" value="C:division septum"/>
    <property type="evidence" value="ECO:0000318"/>
    <property type="project" value="GO_Central"/>
</dbReference>
<feature type="compositionally biased region" description="Acidic residues" evidence="1">
    <location>
        <begin position="600"/>
        <end position="609"/>
    </location>
</feature>
<dbReference type="OrthoDB" id="4001642at2759"/>
<feature type="region of interest" description="Disordered" evidence="1">
    <location>
        <begin position="351"/>
        <end position="381"/>
    </location>
</feature>
<feature type="compositionally biased region" description="Low complexity" evidence="1">
    <location>
        <begin position="1136"/>
        <end position="1148"/>
    </location>
</feature>
<dbReference type="SMART" id="SM01017">
    <property type="entry name" value="Arrestin_C"/>
    <property type="match status" value="1"/>
</dbReference>
<feature type="compositionally biased region" description="Basic and acidic residues" evidence="1">
    <location>
        <begin position="1012"/>
        <end position="1025"/>
    </location>
</feature>
<feature type="region of interest" description="Disordered" evidence="1">
    <location>
        <begin position="864"/>
        <end position="898"/>
    </location>
</feature>
<evidence type="ECO:0000259" key="2">
    <source>
        <dbReference type="SMART" id="SM01017"/>
    </source>
</evidence>
<feature type="compositionally biased region" description="Basic and acidic residues" evidence="1">
    <location>
        <begin position="963"/>
        <end position="972"/>
    </location>
</feature>
<feature type="compositionally biased region" description="Polar residues" evidence="1">
    <location>
        <begin position="1083"/>
        <end position="1095"/>
    </location>
</feature>
<protein>
    <recommendedName>
        <fullName evidence="2">Arrestin C-terminal-like domain-containing protein</fullName>
    </recommendedName>
</protein>
<feature type="domain" description="Arrestin C-terminal-like" evidence="2">
    <location>
        <begin position="182"/>
        <end position="345"/>
    </location>
</feature>
<feature type="compositionally biased region" description="Pro residues" evidence="1">
    <location>
        <begin position="1153"/>
        <end position="1162"/>
    </location>
</feature>
<feature type="compositionally biased region" description="Low complexity" evidence="1">
    <location>
        <begin position="787"/>
        <end position="796"/>
    </location>
</feature>
<dbReference type="VEuPathDB" id="FungiDB:CNI02760"/>
<feature type="region of interest" description="Disordered" evidence="1">
    <location>
        <begin position="512"/>
        <end position="553"/>
    </location>
</feature>
<feature type="region of interest" description="Disordered" evidence="1">
    <location>
        <begin position="963"/>
        <end position="1166"/>
    </location>
</feature>
<keyword evidence="4" id="KW-1185">Reference proteome</keyword>
<dbReference type="PaxDb" id="214684-Q5KBF1"/>
<dbReference type="InterPro" id="IPR011022">
    <property type="entry name" value="Arrestin_C-like"/>
</dbReference>
<feature type="region of interest" description="Disordered" evidence="1">
    <location>
        <begin position="755"/>
        <end position="796"/>
    </location>
</feature>
<feature type="compositionally biased region" description="Basic and acidic residues" evidence="1">
    <location>
        <begin position="672"/>
        <end position="685"/>
    </location>
</feature>
<feature type="compositionally biased region" description="Low complexity" evidence="1">
    <location>
        <begin position="720"/>
        <end position="735"/>
    </location>
</feature>
<feature type="compositionally biased region" description="Pro residues" evidence="1">
    <location>
        <begin position="610"/>
        <end position="619"/>
    </location>
</feature>
<dbReference type="eggNOG" id="ENOG502S219">
    <property type="taxonomic scope" value="Eukaryota"/>
</dbReference>
<dbReference type="EMBL" id="AE017349">
    <property type="protein sequence ID" value="AAW45704.1"/>
    <property type="molecule type" value="Genomic_DNA"/>
</dbReference>
<dbReference type="InterPro" id="IPR053060">
    <property type="entry name" value="Cytokinesis_Signaling_Reg"/>
</dbReference>
<dbReference type="PANTHER" id="PTHR36419:SF1">
    <property type="entry name" value="RHO1 GEF LOCALIZING PROTEIN 1"/>
    <property type="match status" value="1"/>
</dbReference>
<feature type="compositionally biased region" description="Polar residues" evidence="1">
    <location>
        <begin position="1034"/>
        <end position="1058"/>
    </location>
</feature>
<feature type="compositionally biased region" description="Low complexity" evidence="1">
    <location>
        <begin position="973"/>
        <end position="982"/>
    </location>
</feature>
<evidence type="ECO:0000313" key="3">
    <source>
        <dbReference type="EMBL" id="AAW45704.1"/>
    </source>
</evidence>
<feature type="compositionally biased region" description="Polar residues" evidence="1">
    <location>
        <begin position="928"/>
        <end position="941"/>
    </location>
</feature>
<feature type="region of interest" description="Disordered" evidence="1">
    <location>
        <begin position="567"/>
        <end position="743"/>
    </location>
</feature>
<dbReference type="AlphaFoldDB" id="Q5KBF1"/>
<feature type="region of interest" description="Disordered" evidence="1">
    <location>
        <begin position="810"/>
        <end position="847"/>
    </location>
</feature>
<feature type="compositionally biased region" description="Polar residues" evidence="1">
    <location>
        <begin position="360"/>
        <end position="381"/>
    </location>
</feature>
<evidence type="ECO:0000256" key="1">
    <source>
        <dbReference type="SAM" id="MobiDB-lite"/>
    </source>
</evidence>
<feature type="compositionally biased region" description="Gly residues" evidence="1">
    <location>
        <begin position="767"/>
        <end position="779"/>
    </location>
</feature>
<feature type="compositionally biased region" description="Low complexity" evidence="1">
    <location>
        <begin position="815"/>
        <end position="831"/>
    </location>
</feature>
<proteinExistence type="predicted"/>
<feature type="compositionally biased region" description="Low complexity" evidence="1">
    <location>
        <begin position="527"/>
        <end position="541"/>
    </location>
</feature>
<feature type="compositionally biased region" description="Low complexity" evidence="1">
    <location>
        <begin position="642"/>
        <end position="662"/>
    </location>
</feature>
<organism evidence="3 4">
    <name type="scientific">Cryptococcus deneoformans (strain JEC21 / ATCC MYA-565)</name>
    <name type="common">Cryptococcus neoformans var. neoformans serotype D</name>
    <dbReference type="NCBI Taxonomy" id="214684"/>
    <lineage>
        <taxon>Eukaryota</taxon>
        <taxon>Fungi</taxon>
        <taxon>Dikarya</taxon>
        <taxon>Basidiomycota</taxon>
        <taxon>Agaricomycotina</taxon>
        <taxon>Tremellomycetes</taxon>
        <taxon>Tremellales</taxon>
        <taxon>Cryptococcaceae</taxon>
        <taxon>Cryptococcus</taxon>
        <taxon>Cryptococcus neoformans species complex</taxon>
    </lineage>
</organism>
<dbReference type="HOGENOM" id="CLU_273102_0_0_1"/>
<reference evidence="3 4" key="1">
    <citation type="journal article" date="2005" name="Science">
        <title>The genome of the basidiomycetous yeast and human pathogen Cryptococcus neoformans.</title>
        <authorList>
            <person name="Loftus B.J."/>
            <person name="Fung E."/>
            <person name="Roncaglia P."/>
            <person name="Rowley D."/>
            <person name="Amedeo P."/>
            <person name="Bruno D."/>
            <person name="Vamathevan J."/>
            <person name="Miranda M."/>
            <person name="Anderson I.J."/>
            <person name="Fraser J.A."/>
            <person name="Allen J.E."/>
            <person name="Bosdet I.E."/>
            <person name="Brent M.R."/>
            <person name="Chiu R."/>
            <person name="Doering T.L."/>
            <person name="Donlin M.J."/>
            <person name="D'Souza C.A."/>
            <person name="Fox D.S."/>
            <person name="Grinberg V."/>
            <person name="Fu J."/>
            <person name="Fukushima M."/>
            <person name="Haas B.J."/>
            <person name="Huang J.C."/>
            <person name="Janbon G."/>
            <person name="Jones S.J."/>
            <person name="Koo H.L."/>
            <person name="Krzywinski M.I."/>
            <person name="Kwon-Chung J.K."/>
            <person name="Lengeler K.B."/>
            <person name="Maiti R."/>
            <person name="Marra M.A."/>
            <person name="Marra R.E."/>
            <person name="Mathewson C.A."/>
            <person name="Mitchell T.G."/>
            <person name="Pertea M."/>
            <person name="Riggs F.R."/>
            <person name="Salzberg S.L."/>
            <person name="Schein J.E."/>
            <person name="Shvartsbeyn A."/>
            <person name="Shin H."/>
            <person name="Shumway M."/>
            <person name="Specht C.A."/>
            <person name="Suh B.B."/>
            <person name="Tenney A."/>
            <person name="Utterback T.R."/>
            <person name="Wickes B.L."/>
            <person name="Wortman J.R."/>
            <person name="Wye N.H."/>
            <person name="Kronstad J.W."/>
            <person name="Lodge J.K."/>
            <person name="Heitman J."/>
            <person name="Davis R.W."/>
            <person name="Fraser C.M."/>
            <person name="Hyman R.W."/>
        </authorList>
    </citation>
    <scope>NUCLEOTIDE SEQUENCE [LARGE SCALE GENOMIC DNA]</scope>
    <source>
        <strain evidence="4">JEC21 / ATCC MYA-565</strain>
    </source>
</reference>
<dbReference type="KEGG" id="cne:CNI02760"/>
<feature type="compositionally biased region" description="Low complexity" evidence="1">
    <location>
        <begin position="1067"/>
        <end position="1080"/>
    </location>
</feature>
<dbReference type="InParanoid" id="Q5KBF1"/>
<sequence>MSHPARLSLRAPPHLPFVQGFPGIPADLSRQRETPSVQGTLEVRIGSIPVKARWVRVELRKFESLPPGFPTQATEETWELVGSIQTLWQPKDGKEWDTVQTADFKFILPLPLSLPPSIDLPKGAGVRYELVAALCYRQKGGVFKKESAPIIKVTEPIQIFKHDLHSAWPIYNIPEKRTIKVANDQMELTVSRPCTAFSAGDKVRISTSLKSSRPKPFTLRGFEYTLSEVITYIPLPPGPSSKSKKHKISTAPVTKARPIQTVRAPLNENIVSGGVKSATIEMEVGNVLVTVKGAKTLEVEYDLEVKAIMEGVAEKVEMRGIRSVIGLFSRDHAQRAVKDIGHYEPLCPDIPGAEKPLPPRTSSIQSQPRTNGIPPSSYIRPNQQSMIQGFTPRNHRRQSSLTSVTTDTTTTATTATHELGAGVGGSNSQRPFHTMPSIQRRTDVVAFPDPHPARPRSTEPKWPVESLMPERHAMSEAGHGADDCSRYSSGTAATFGRWDLGLQTSIMSVHNRTNSDLTQKTPPTPTNPSSSRPPARTSSSSYTYLSAEQEKRRQQELYDNARARATEVQKASGASLDRIGLGPGGGSPGMLIKSSAEGGVGDEELDDIPPPEYAPPRPPAQGEYVAPIRPISAYTSRPSEHAITSISTPQSSSTAPPSSPSAFDKVYLTIGQEKEAQRRRYEEATSKVVGSSSAAPSTPSKRQAVDAGPIHSPTSPPPFVTSTSSPASSTSLPAAGIASSLSEKEQMKRYYEAQDRVARAAAQKQNGEGGVDGQAGSSGSGLARNEGAGNSIAAIGAIDEKEQMRRYYEAQEKVAAASGSASGSGSNSNSASGGGRVPGIVSGVPSTLNEKEQMRRYYEAQGRVAAAAASASGSENRPSSVPAPATRSVSTPVGVMDEKEQMRRYYEAQDRVAAAATGASGSGNGASHTPSRHSTLSSVPTTAHADIVDEKEQMRRYYEAEDRVAKAAERRAGSASAFASGSSEDDVPPPPFEAYTSSSINGGNGADASHLSAEEEKALMRERYELAQSAVRKNMSSNPIGSTNSQCTLPSRSRSNFDPGSKPFVLPTSSSSVPPTSTPTGRPFSNVTAATMSTPPDSPNLRDPLVKAGKARVTRTGNSDEGHVSGYAGGNGSGNDNGDSSGSRGESNANLPAGPPPPLPTKPPREYIHLLSPVGE</sequence>
<dbReference type="OMA" id="HTCYGPG"/>